<feature type="domain" description="Transglutaminase-like" evidence="3">
    <location>
        <begin position="439"/>
        <end position="509"/>
    </location>
</feature>
<feature type="transmembrane region" description="Helical" evidence="2">
    <location>
        <begin position="138"/>
        <end position="158"/>
    </location>
</feature>
<dbReference type="AlphaFoldDB" id="A0A4R7W3D5"/>
<gene>
    <name evidence="4" type="ORF">CLV71_10131</name>
</gene>
<dbReference type="Proteomes" id="UP000294927">
    <property type="component" value="Unassembled WGS sequence"/>
</dbReference>
<dbReference type="Gene3D" id="3.10.620.30">
    <property type="match status" value="1"/>
</dbReference>
<feature type="transmembrane region" description="Helical" evidence="2">
    <location>
        <begin position="110"/>
        <end position="131"/>
    </location>
</feature>
<dbReference type="InterPro" id="IPR002931">
    <property type="entry name" value="Transglutaminase-like"/>
</dbReference>
<feature type="transmembrane region" description="Helical" evidence="2">
    <location>
        <begin position="565"/>
        <end position="583"/>
    </location>
</feature>
<keyword evidence="5" id="KW-1185">Reference proteome</keyword>
<dbReference type="PANTHER" id="PTHR42736">
    <property type="entry name" value="PROTEIN-GLUTAMINE GAMMA-GLUTAMYLTRANSFERASE"/>
    <property type="match status" value="1"/>
</dbReference>
<dbReference type="PROSITE" id="PS51257">
    <property type="entry name" value="PROKAR_LIPOPROTEIN"/>
    <property type="match status" value="1"/>
</dbReference>
<dbReference type="Pfam" id="PF01841">
    <property type="entry name" value="Transglut_core"/>
    <property type="match status" value="1"/>
</dbReference>
<comment type="caution">
    <text evidence="4">The sequence shown here is derived from an EMBL/GenBank/DDBJ whole genome shotgun (WGS) entry which is preliminary data.</text>
</comment>
<dbReference type="RefSeq" id="WP_133900492.1">
    <property type="nucleotide sequence ID" value="NZ_SOCP01000001.1"/>
</dbReference>
<sequence length="690" mass="71041">MNGTGRTSSTVMSLRGRALWAVAVLGVGCWQLSLGWASAVAGAVFVGVVVLVFGLVLGARVVRVPGGFVVLGVLTAALVGAYYAAPASGPLQAVVDSVPRLLTAPRPAPVTAAFLVPGVLLVAVVALVSALSLRARALVVPAVGGAVLYVAGALLTAGRADPRGLGALGLLAVTGIGWVLVDRGRRRGSVVPQSVLVVGLAGVALAAVLLPAGRPFEPRDLVTPPVNDLPASSPLPALSSWAAAGDTELFRVRGGEIPMRLVALADYTGATWQATTVYSPVGTVAAPDLPAGARHVETRVDVTIGDLTGPWLPAPGRPTATSAEDAVVDASSGSVVLPSGARQGFEYTVESSVDAPDDADLIAASVPGGGAARRYLGLPDLPFALAEYARRTVADARTPFEKAVAIEEVVRADRRPNAEAPVGSSYARLSTFLFGAPGTAGAGEGTAEQFASAYAVLARAVGLPTRVVVGFRPVPPGPDGVAVVRAADATAWPEVYFSGWGWVPFDPVSGTDDGPASASRREVINRLATATPTPSTPAVSGPAMPSKAQVPDAAPTTVVATRKPWYLVIIAVPVLVLVVLGGLRAGRRSRLRRAGATGAWAYVLDSLLLAGRTPPRASPAPEIANGLATPEARRLAVLADRAAFAPNPAPAEVGRAAWPLALRVRATLRRRVPWYRRLFWAIDPRPLWRR</sequence>
<feature type="compositionally biased region" description="Low complexity" evidence="1">
    <location>
        <begin position="531"/>
        <end position="543"/>
    </location>
</feature>
<feature type="region of interest" description="Disordered" evidence="1">
    <location>
        <begin position="531"/>
        <end position="550"/>
    </location>
</feature>
<feature type="transmembrane region" description="Helical" evidence="2">
    <location>
        <begin position="164"/>
        <end position="181"/>
    </location>
</feature>
<dbReference type="PANTHER" id="PTHR42736:SF1">
    <property type="entry name" value="PROTEIN-GLUTAMINE GAMMA-GLUTAMYLTRANSFERASE"/>
    <property type="match status" value="1"/>
</dbReference>
<evidence type="ECO:0000313" key="4">
    <source>
        <dbReference type="EMBL" id="TDV57160.1"/>
    </source>
</evidence>
<proteinExistence type="predicted"/>
<evidence type="ECO:0000256" key="1">
    <source>
        <dbReference type="SAM" id="MobiDB-lite"/>
    </source>
</evidence>
<dbReference type="SMART" id="SM00460">
    <property type="entry name" value="TGc"/>
    <property type="match status" value="1"/>
</dbReference>
<dbReference type="InterPro" id="IPR021878">
    <property type="entry name" value="TgpA_N"/>
</dbReference>
<feature type="transmembrane region" description="Helical" evidence="2">
    <location>
        <begin position="193"/>
        <end position="213"/>
    </location>
</feature>
<feature type="transmembrane region" description="Helical" evidence="2">
    <location>
        <begin position="12"/>
        <end position="33"/>
    </location>
</feature>
<dbReference type="OrthoDB" id="9804023at2"/>
<keyword evidence="2" id="KW-0812">Transmembrane</keyword>
<evidence type="ECO:0000256" key="2">
    <source>
        <dbReference type="SAM" id="Phobius"/>
    </source>
</evidence>
<dbReference type="Pfam" id="PF11992">
    <property type="entry name" value="TgpA_N"/>
    <property type="match status" value="1"/>
</dbReference>
<reference evidence="4 5" key="1">
    <citation type="submission" date="2019-03" db="EMBL/GenBank/DDBJ databases">
        <title>Genomic Encyclopedia of Archaeal and Bacterial Type Strains, Phase II (KMG-II): from individual species to whole genera.</title>
        <authorList>
            <person name="Goeker M."/>
        </authorList>
    </citation>
    <scope>NUCLEOTIDE SEQUENCE [LARGE SCALE GENOMIC DNA]</scope>
    <source>
        <strain evidence="4 5">DSM 45499</strain>
    </source>
</reference>
<dbReference type="InterPro" id="IPR052901">
    <property type="entry name" value="Bact_TGase-like"/>
</dbReference>
<accession>A0A4R7W3D5</accession>
<feature type="transmembrane region" description="Helical" evidence="2">
    <location>
        <begin position="39"/>
        <end position="59"/>
    </location>
</feature>
<dbReference type="InterPro" id="IPR038765">
    <property type="entry name" value="Papain-like_cys_pep_sf"/>
</dbReference>
<keyword evidence="2" id="KW-0472">Membrane</keyword>
<dbReference type="EMBL" id="SOCP01000001">
    <property type="protein sequence ID" value="TDV57160.1"/>
    <property type="molecule type" value="Genomic_DNA"/>
</dbReference>
<evidence type="ECO:0000259" key="3">
    <source>
        <dbReference type="SMART" id="SM00460"/>
    </source>
</evidence>
<evidence type="ECO:0000313" key="5">
    <source>
        <dbReference type="Proteomes" id="UP000294927"/>
    </source>
</evidence>
<dbReference type="SUPFAM" id="SSF54001">
    <property type="entry name" value="Cysteine proteinases"/>
    <property type="match status" value="1"/>
</dbReference>
<organism evidence="4 5">
    <name type="scientific">Actinophytocola oryzae</name>
    <dbReference type="NCBI Taxonomy" id="502181"/>
    <lineage>
        <taxon>Bacteria</taxon>
        <taxon>Bacillati</taxon>
        <taxon>Actinomycetota</taxon>
        <taxon>Actinomycetes</taxon>
        <taxon>Pseudonocardiales</taxon>
        <taxon>Pseudonocardiaceae</taxon>
    </lineage>
</organism>
<keyword evidence="2" id="KW-1133">Transmembrane helix</keyword>
<feature type="transmembrane region" description="Helical" evidence="2">
    <location>
        <begin position="66"/>
        <end position="85"/>
    </location>
</feature>
<name>A0A4R7W3D5_9PSEU</name>
<protein>
    <submittedName>
        <fullName evidence="4">Transglutaminase superfamily protein</fullName>
    </submittedName>
</protein>